<proteinExistence type="predicted"/>
<gene>
    <name evidence="1" type="ORF">CCMA1212_009899</name>
</gene>
<evidence type="ECO:0000313" key="2">
    <source>
        <dbReference type="Proteomes" id="UP001642720"/>
    </source>
</evidence>
<name>A0ABY2GRP6_9HYPO</name>
<evidence type="ECO:0000313" key="1">
    <source>
        <dbReference type="EMBL" id="TFA98256.1"/>
    </source>
</evidence>
<protein>
    <submittedName>
        <fullName evidence="1">Uncharacterized protein</fullName>
    </submittedName>
</protein>
<dbReference type="RefSeq" id="XP_073554458.1">
    <property type="nucleotide sequence ID" value="XM_073706962.1"/>
</dbReference>
<sequence length="69" mass="7747">MTDSQTVKQPVKRVLKPVPDHGIHVHSSKTKCTDQFALPGSVPEPEIVRINTMAVPQPFLEPDKLEQFK</sequence>
<keyword evidence="2" id="KW-1185">Reference proteome</keyword>
<dbReference type="Proteomes" id="UP001642720">
    <property type="component" value="Unassembled WGS sequence"/>
</dbReference>
<dbReference type="GeneID" id="300581412"/>
<dbReference type="EMBL" id="PPTA01000021">
    <property type="protein sequence ID" value="TFA98256.1"/>
    <property type="molecule type" value="Genomic_DNA"/>
</dbReference>
<reference evidence="1 2" key="1">
    <citation type="submission" date="2018-01" db="EMBL/GenBank/DDBJ databases">
        <title>Genome characterization of the sugarcane-associated fungus Trichoderma ghanense CCMA-1212 and their application in lignocelulose bioconversion.</title>
        <authorList>
            <person name="Steindorff A.S."/>
            <person name="Mendes T.D."/>
            <person name="Vilela E.S.D."/>
            <person name="Rodrigues D.S."/>
            <person name="Formighieri E.F."/>
            <person name="Melo I.S."/>
            <person name="Favaro L.C.L."/>
        </authorList>
    </citation>
    <scope>NUCLEOTIDE SEQUENCE [LARGE SCALE GENOMIC DNA]</scope>
    <source>
        <strain evidence="1 2">CCMA-1212</strain>
    </source>
</reference>
<comment type="caution">
    <text evidence="1">The sequence shown here is derived from an EMBL/GenBank/DDBJ whole genome shotgun (WGS) entry which is preliminary data.</text>
</comment>
<organism evidence="1 2">
    <name type="scientific">Trichoderma ghanense</name>
    <dbReference type="NCBI Taxonomy" id="65468"/>
    <lineage>
        <taxon>Eukaryota</taxon>
        <taxon>Fungi</taxon>
        <taxon>Dikarya</taxon>
        <taxon>Ascomycota</taxon>
        <taxon>Pezizomycotina</taxon>
        <taxon>Sordariomycetes</taxon>
        <taxon>Hypocreomycetidae</taxon>
        <taxon>Hypocreales</taxon>
        <taxon>Hypocreaceae</taxon>
        <taxon>Trichoderma</taxon>
    </lineage>
</organism>
<accession>A0ABY2GRP6</accession>